<proteinExistence type="predicted"/>
<evidence type="ECO:0000313" key="2">
    <source>
        <dbReference type="Proteomes" id="UP001150569"/>
    </source>
</evidence>
<sequence length="419" mass="45902">MEDYRRLIDFRVARGIAEHGSKAPVSDLKLQDTYFPFLRTLFYREYLVGQLIQLDLTPLGDQLDASIGRDLAYPAASPPTDPRIELVHDGMARSVYLEALSLNDPVNADTLAIKLADFRPMLHTINQAAQLHPLNALTFATSTPLNGQGPNHPVGFDPFQTAINMGHAPYLTLLTRLMSLDWFKFQCWSELFGTLPRGHVEIAQLLHRAVVNLHGRFDESPSADWEPVLPLAPSPVAIPLVGGNNQHPMYDLRAAALADSRRKRARDNPGTPWSPYTALGELCSHVSFHLAMTVVTGLAALGHAAALREYLRGLELVPEGDGSLANSRHLKRAIVSAAFVAKQDAVAQEYMTQLSASEAMSIIRGLTGDRQVDARHQFDALWGQSAPANAGEIELTKTNLIIQSESGEISHLVYGEIAG</sequence>
<comment type="caution">
    <text evidence="1">The sequence shown here is derived from an EMBL/GenBank/DDBJ whole genome shotgun (WGS) entry which is preliminary data.</text>
</comment>
<dbReference type="EMBL" id="JANBPT010000655">
    <property type="protein sequence ID" value="KAJ1914980.1"/>
    <property type="molecule type" value="Genomic_DNA"/>
</dbReference>
<dbReference type="AlphaFoldDB" id="A0A9W7ZVW3"/>
<evidence type="ECO:0000313" key="1">
    <source>
        <dbReference type="EMBL" id="KAJ1914980.1"/>
    </source>
</evidence>
<gene>
    <name evidence="1" type="ORF">IWQ60_008600</name>
</gene>
<accession>A0A9W7ZVW3</accession>
<name>A0A9W7ZVW3_9FUNG</name>
<dbReference type="Proteomes" id="UP001150569">
    <property type="component" value="Unassembled WGS sequence"/>
</dbReference>
<reference evidence="1" key="1">
    <citation type="submission" date="2022-07" db="EMBL/GenBank/DDBJ databases">
        <title>Phylogenomic reconstructions and comparative analyses of Kickxellomycotina fungi.</title>
        <authorList>
            <person name="Reynolds N.K."/>
            <person name="Stajich J.E."/>
            <person name="Barry K."/>
            <person name="Grigoriev I.V."/>
            <person name="Crous P."/>
            <person name="Smith M.E."/>
        </authorList>
    </citation>
    <scope>NUCLEOTIDE SEQUENCE</scope>
    <source>
        <strain evidence="1">RSA 861</strain>
    </source>
</reference>
<keyword evidence="2" id="KW-1185">Reference proteome</keyword>
<protein>
    <submittedName>
        <fullName evidence="1">Uncharacterized protein</fullName>
    </submittedName>
</protein>
<organism evidence="1 2">
    <name type="scientific">Tieghemiomyces parasiticus</name>
    <dbReference type="NCBI Taxonomy" id="78921"/>
    <lineage>
        <taxon>Eukaryota</taxon>
        <taxon>Fungi</taxon>
        <taxon>Fungi incertae sedis</taxon>
        <taxon>Zoopagomycota</taxon>
        <taxon>Kickxellomycotina</taxon>
        <taxon>Dimargaritomycetes</taxon>
        <taxon>Dimargaritales</taxon>
        <taxon>Dimargaritaceae</taxon>
        <taxon>Tieghemiomyces</taxon>
    </lineage>
</organism>